<evidence type="ECO:0000256" key="1">
    <source>
        <dbReference type="ARBA" id="ARBA00007699"/>
    </source>
</evidence>
<dbReference type="NCBIfam" id="NF008956">
    <property type="entry name" value="PRK12299.1"/>
    <property type="match status" value="1"/>
</dbReference>
<dbReference type="InterPro" id="IPR006169">
    <property type="entry name" value="GTP1_OBG_dom"/>
</dbReference>
<dbReference type="InterPro" id="IPR036726">
    <property type="entry name" value="GTP1_OBG_dom_sf"/>
</dbReference>
<comment type="similarity">
    <text evidence="1">Belongs to the TRAFAC class OBG-HflX-like GTPase superfamily. OBG GTPase family.</text>
</comment>
<dbReference type="InterPro" id="IPR031167">
    <property type="entry name" value="G_OBG"/>
</dbReference>
<dbReference type="InterPro" id="IPR005225">
    <property type="entry name" value="Small_GTP-bd"/>
</dbReference>
<dbReference type="InterPro" id="IPR029063">
    <property type="entry name" value="SAM-dependent_MTases_sf"/>
</dbReference>
<protein>
    <submittedName>
        <fullName evidence="8">Mitochondrial ribosome-associated GTPase 2-like isoform X3</fullName>
    </submittedName>
</protein>
<dbReference type="Pfam" id="PF10354">
    <property type="entry name" value="BMT5-like"/>
    <property type="match status" value="1"/>
</dbReference>
<evidence type="ECO:0000259" key="5">
    <source>
        <dbReference type="PROSITE" id="PS51710"/>
    </source>
</evidence>
<dbReference type="InterPro" id="IPR014100">
    <property type="entry name" value="GTP-bd_Obg/CgtA"/>
</dbReference>
<dbReference type="NCBIfam" id="TIGR00231">
    <property type="entry name" value="small_GTP"/>
    <property type="match status" value="1"/>
</dbReference>
<dbReference type="PROSITE" id="PS51883">
    <property type="entry name" value="OBG"/>
    <property type="match status" value="1"/>
</dbReference>
<dbReference type="Pfam" id="PF01018">
    <property type="entry name" value="GTP1_OBG"/>
    <property type="match status" value="1"/>
</dbReference>
<sequence length="595" mass="66296">MRPSLFDENARVLLVGEGNFSFSVALFRLNLNVNITATCYETDVGQHLGKKNIEYLKNNGVRVLLGVDATNLKQHPILRTELFDKIIFNFPHVGGKMRIERNRELLRLFFMSISDLLKADGQVSVTLCNGQGGTLADDPQRRWDDSWKITEMAAHGNFLLTRVEPFLWSSFQNYIVTGYRSLDKQFHSVGALTHVFVKAEPPTIENIAPKEKVNTKCKNLNKNIFKSICTSKWLRERENIPKPLRSVKPRAQTDTERSIVDLKQVRVIGGKGGDGQISFLHLWSNEYAGPDGGDGGHGGHVIFQATHDVKDLAHISSVLKADDGERGESKDCFGKNAEHAIVRVPMGTIVRNAEGKIIADLNREGMMFIAARGGSGGHGNSFFKSDVQQAPRISEYGAHGEDLQYVLEISSMAHVGLIGLPNAGKSTLLRAISRARPKVAAYPFTTLKPYLGMVLYDDHEQIAVADLPGLIAGAHKNRGLGIQFLKHAERCKILLFILDVTNDEPWADYDTLRHEISEFNIRLNDRMHLIAANKIDLPGAAEKLELLKEKLNVPIVPVSAKLGTNVSTLLRELRILYDKVVENNENALQYEKDPN</sequence>
<dbReference type="AlphaFoldDB" id="A0AAJ7J6N9"/>
<evidence type="ECO:0000256" key="2">
    <source>
        <dbReference type="ARBA" id="ARBA00022517"/>
    </source>
</evidence>
<reference evidence="8" key="1">
    <citation type="submission" date="2025-08" db="UniProtKB">
        <authorList>
            <consortium name="RefSeq"/>
        </authorList>
    </citation>
    <scope>IDENTIFICATION</scope>
    <source>
        <tissue evidence="8">Whole body</tissue>
    </source>
</reference>
<dbReference type="Pfam" id="PF01926">
    <property type="entry name" value="MMR_HSR1"/>
    <property type="match status" value="1"/>
</dbReference>
<dbReference type="FunFam" id="2.70.210.12:FF:000001">
    <property type="entry name" value="GTPase Obg"/>
    <property type="match status" value="1"/>
</dbReference>
<dbReference type="GO" id="GO:0003924">
    <property type="term" value="F:GTPase activity"/>
    <property type="evidence" value="ECO:0007669"/>
    <property type="project" value="InterPro"/>
</dbReference>
<feature type="domain" description="Obg" evidence="6">
    <location>
        <begin position="257"/>
        <end position="412"/>
    </location>
</feature>
<dbReference type="SUPFAM" id="SSF52540">
    <property type="entry name" value="P-loop containing nucleoside triphosphate hydrolases"/>
    <property type="match status" value="1"/>
</dbReference>
<dbReference type="NCBIfam" id="TIGR02729">
    <property type="entry name" value="Obg_CgtA"/>
    <property type="match status" value="1"/>
</dbReference>
<dbReference type="Proteomes" id="UP000694925">
    <property type="component" value="Unplaced"/>
</dbReference>
<dbReference type="GeneID" id="108628196"/>
<dbReference type="GO" id="GO:0070475">
    <property type="term" value="P:rRNA base methylation"/>
    <property type="evidence" value="ECO:0007669"/>
    <property type="project" value="InterPro"/>
</dbReference>
<evidence type="ECO:0000256" key="3">
    <source>
        <dbReference type="ARBA" id="ARBA00022741"/>
    </source>
</evidence>
<dbReference type="PANTHER" id="PTHR11702">
    <property type="entry name" value="DEVELOPMENTALLY REGULATED GTP-BINDING PROTEIN-RELATED"/>
    <property type="match status" value="1"/>
</dbReference>
<evidence type="ECO:0000259" key="6">
    <source>
        <dbReference type="PROSITE" id="PS51883"/>
    </source>
</evidence>
<dbReference type="InterPro" id="IPR045086">
    <property type="entry name" value="OBG_GTPase"/>
</dbReference>
<dbReference type="GO" id="GO:0000287">
    <property type="term" value="F:magnesium ion binding"/>
    <property type="evidence" value="ECO:0007669"/>
    <property type="project" value="InterPro"/>
</dbReference>
<feature type="domain" description="OBG-type G" evidence="5">
    <location>
        <begin position="413"/>
        <end position="578"/>
    </location>
</feature>
<dbReference type="CDD" id="cd01898">
    <property type="entry name" value="Obg"/>
    <property type="match status" value="1"/>
</dbReference>
<dbReference type="InterPro" id="IPR006073">
    <property type="entry name" value="GTP-bd"/>
</dbReference>
<dbReference type="Gene3D" id="3.40.50.300">
    <property type="entry name" value="P-loop containing nucleotide triphosphate hydrolases"/>
    <property type="match status" value="1"/>
</dbReference>
<organism evidence="7 8">
    <name type="scientific">Ceratina calcarata</name>
    <dbReference type="NCBI Taxonomy" id="156304"/>
    <lineage>
        <taxon>Eukaryota</taxon>
        <taxon>Metazoa</taxon>
        <taxon>Ecdysozoa</taxon>
        <taxon>Arthropoda</taxon>
        <taxon>Hexapoda</taxon>
        <taxon>Insecta</taxon>
        <taxon>Pterygota</taxon>
        <taxon>Neoptera</taxon>
        <taxon>Endopterygota</taxon>
        <taxon>Hymenoptera</taxon>
        <taxon>Apocrita</taxon>
        <taxon>Aculeata</taxon>
        <taxon>Apoidea</taxon>
        <taxon>Anthophila</taxon>
        <taxon>Apidae</taxon>
        <taxon>Ceratina</taxon>
        <taxon>Zadontomerus</taxon>
    </lineage>
</organism>
<dbReference type="GO" id="GO:0005525">
    <property type="term" value="F:GTP binding"/>
    <property type="evidence" value="ECO:0007669"/>
    <property type="project" value="UniProtKB-KW"/>
</dbReference>
<keyword evidence="2" id="KW-0690">Ribosome biogenesis</keyword>
<keyword evidence="4" id="KW-0342">GTP-binding</keyword>
<dbReference type="PANTHER" id="PTHR11702:SF31">
    <property type="entry name" value="MITOCHONDRIAL RIBOSOME-ASSOCIATED GTPASE 2"/>
    <property type="match status" value="1"/>
</dbReference>
<accession>A0AAJ7J6N9</accession>
<keyword evidence="3" id="KW-0547">Nucleotide-binding</keyword>
<name>A0AAJ7J6N9_9HYME</name>
<evidence type="ECO:0000256" key="4">
    <source>
        <dbReference type="ARBA" id="ARBA00023134"/>
    </source>
</evidence>
<dbReference type="PRINTS" id="PR00326">
    <property type="entry name" value="GTP1OBG"/>
</dbReference>
<gene>
    <name evidence="8" type="primary">LOC108628196</name>
</gene>
<proteinExistence type="inferred from homology"/>
<dbReference type="GO" id="GO:0005739">
    <property type="term" value="C:mitochondrion"/>
    <property type="evidence" value="ECO:0007669"/>
    <property type="project" value="TreeGrafter"/>
</dbReference>
<dbReference type="RefSeq" id="XP_017885437.1">
    <property type="nucleotide sequence ID" value="XM_018029948.2"/>
</dbReference>
<dbReference type="KEGG" id="ccal:108628196"/>
<dbReference type="Gene3D" id="2.70.210.12">
    <property type="entry name" value="GTP1/OBG domain"/>
    <property type="match status" value="1"/>
</dbReference>
<dbReference type="PROSITE" id="PS51710">
    <property type="entry name" value="G_OBG"/>
    <property type="match status" value="1"/>
</dbReference>
<dbReference type="SUPFAM" id="SSF82051">
    <property type="entry name" value="Obg GTP-binding protein N-terminal domain"/>
    <property type="match status" value="1"/>
</dbReference>
<evidence type="ECO:0000313" key="7">
    <source>
        <dbReference type="Proteomes" id="UP000694925"/>
    </source>
</evidence>
<keyword evidence="7" id="KW-1185">Reference proteome</keyword>
<dbReference type="HAMAP" id="MF_01454">
    <property type="entry name" value="GTPase_Obg"/>
    <property type="match status" value="1"/>
</dbReference>
<evidence type="ECO:0000313" key="8">
    <source>
        <dbReference type="RefSeq" id="XP_017885437.1"/>
    </source>
</evidence>
<dbReference type="SUPFAM" id="SSF53335">
    <property type="entry name" value="S-adenosyl-L-methionine-dependent methyltransferases"/>
    <property type="match status" value="1"/>
</dbReference>
<dbReference type="GO" id="GO:0070042">
    <property type="term" value="F:rRNA (uridine-N3-)-methyltransferase activity"/>
    <property type="evidence" value="ECO:0007669"/>
    <property type="project" value="InterPro"/>
</dbReference>
<dbReference type="InterPro" id="IPR027417">
    <property type="entry name" value="P-loop_NTPase"/>
</dbReference>
<dbReference type="InterPro" id="IPR019446">
    <property type="entry name" value="BMT5-like"/>
</dbReference>